<dbReference type="Proteomes" id="UP001431783">
    <property type="component" value="Unassembled WGS sequence"/>
</dbReference>
<keyword evidence="5" id="KW-1185">Reference proteome</keyword>
<dbReference type="GO" id="GO:0016405">
    <property type="term" value="F:CoA-ligase activity"/>
    <property type="evidence" value="ECO:0007669"/>
    <property type="project" value="TreeGrafter"/>
</dbReference>
<name>A0AAW1UBM0_9CUCU</name>
<sequence length="94" mass="10667">MLENILKSHPAVQNAAVIGIPDEEDGEHPLAFVVMKEGLEHKMSPKQLEFYVEEKVQDRQRLRGGVKIVDSIPLTNTGKIKRNILKNLYFNGEI</sequence>
<accession>A0AAW1UBM0</accession>
<dbReference type="EMBL" id="JARQZJ010000045">
    <property type="protein sequence ID" value="KAK9878019.1"/>
    <property type="molecule type" value="Genomic_DNA"/>
</dbReference>
<dbReference type="Pfam" id="PF13193">
    <property type="entry name" value="AMP-binding_C"/>
    <property type="match status" value="1"/>
</dbReference>
<dbReference type="SUPFAM" id="SSF56801">
    <property type="entry name" value="Acetyl-CoA synthetase-like"/>
    <property type="match status" value="1"/>
</dbReference>
<evidence type="ECO:0000259" key="3">
    <source>
        <dbReference type="Pfam" id="PF13193"/>
    </source>
</evidence>
<dbReference type="InterPro" id="IPR045851">
    <property type="entry name" value="AMP-bd_C_sf"/>
</dbReference>
<evidence type="ECO:0000256" key="2">
    <source>
        <dbReference type="ARBA" id="ARBA00022598"/>
    </source>
</evidence>
<dbReference type="InterPro" id="IPR025110">
    <property type="entry name" value="AMP-bd_C"/>
</dbReference>
<comment type="similarity">
    <text evidence="1">Belongs to the ATP-dependent AMP-binding enzyme family.</text>
</comment>
<protein>
    <recommendedName>
        <fullName evidence="3">AMP-binding enzyme C-terminal domain-containing protein</fullName>
    </recommendedName>
</protein>
<keyword evidence="2" id="KW-0436">Ligase</keyword>
<reference evidence="4 5" key="1">
    <citation type="submission" date="2023-03" db="EMBL/GenBank/DDBJ databases">
        <title>Genome insight into feeding habits of ladybird beetles.</title>
        <authorList>
            <person name="Li H.-S."/>
            <person name="Huang Y.-H."/>
            <person name="Pang H."/>
        </authorList>
    </citation>
    <scope>NUCLEOTIDE SEQUENCE [LARGE SCALE GENOMIC DNA]</scope>
    <source>
        <strain evidence="4">SYSU_2023b</strain>
        <tissue evidence="4">Whole body</tissue>
    </source>
</reference>
<dbReference type="AlphaFoldDB" id="A0AAW1UBM0"/>
<feature type="domain" description="AMP-binding enzyme C-terminal" evidence="3">
    <location>
        <begin position="2"/>
        <end position="79"/>
    </location>
</feature>
<proteinExistence type="inferred from homology"/>
<dbReference type="PANTHER" id="PTHR24096:SF149">
    <property type="entry name" value="AMP-BINDING DOMAIN-CONTAINING PROTEIN-RELATED"/>
    <property type="match status" value="1"/>
</dbReference>
<dbReference type="Gene3D" id="3.30.300.30">
    <property type="match status" value="1"/>
</dbReference>
<dbReference type="PANTHER" id="PTHR24096">
    <property type="entry name" value="LONG-CHAIN-FATTY-ACID--COA LIGASE"/>
    <property type="match status" value="1"/>
</dbReference>
<comment type="caution">
    <text evidence="4">The sequence shown here is derived from an EMBL/GenBank/DDBJ whole genome shotgun (WGS) entry which is preliminary data.</text>
</comment>
<gene>
    <name evidence="4" type="ORF">WA026_020647</name>
</gene>
<evidence type="ECO:0000256" key="1">
    <source>
        <dbReference type="ARBA" id="ARBA00006432"/>
    </source>
</evidence>
<evidence type="ECO:0000313" key="5">
    <source>
        <dbReference type="Proteomes" id="UP001431783"/>
    </source>
</evidence>
<organism evidence="4 5">
    <name type="scientific">Henosepilachna vigintioctopunctata</name>
    <dbReference type="NCBI Taxonomy" id="420089"/>
    <lineage>
        <taxon>Eukaryota</taxon>
        <taxon>Metazoa</taxon>
        <taxon>Ecdysozoa</taxon>
        <taxon>Arthropoda</taxon>
        <taxon>Hexapoda</taxon>
        <taxon>Insecta</taxon>
        <taxon>Pterygota</taxon>
        <taxon>Neoptera</taxon>
        <taxon>Endopterygota</taxon>
        <taxon>Coleoptera</taxon>
        <taxon>Polyphaga</taxon>
        <taxon>Cucujiformia</taxon>
        <taxon>Coccinelloidea</taxon>
        <taxon>Coccinellidae</taxon>
        <taxon>Epilachninae</taxon>
        <taxon>Epilachnini</taxon>
        <taxon>Henosepilachna</taxon>
    </lineage>
</organism>
<evidence type="ECO:0000313" key="4">
    <source>
        <dbReference type="EMBL" id="KAK9878019.1"/>
    </source>
</evidence>